<sequence>MLASPAGSTPAVWWPRPLVHAAPVAPRPVEFVRRRGRMPTAALCLAPPPAATPPPRDGASSPPAPAAMLVSAHDRRPCPLYLGPIRRCRLHLLAIHALASPPHRRHPADLHRRGGLGTGRASAKKTATGAARLHPAARRRRPSSVPPARGGTAAAVLHPPSPEAACIGSCEAGLRLPPARHGKVESAFVGPAGVDLRASESRYV</sequence>
<keyword evidence="3" id="KW-1185">Reference proteome</keyword>
<dbReference type="Gramene" id="TKW40057">
    <property type="protein sequence ID" value="TKW40057"/>
    <property type="gene ID" value="SEVIR_1G220801v2"/>
</dbReference>
<organism evidence="2 3">
    <name type="scientific">Setaria viridis</name>
    <name type="common">Green bristlegrass</name>
    <name type="synonym">Setaria italica subsp. viridis</name>
    <dbReference type="NCBI Taxonomy" id="4556"/>
    <lineage>
        <taxon>Eukaryota</taxon>
        <taxon>Viridiplantae</taxon>
        <taxon>Streptophyta</taxon>
        <taxon>Embryophyta</taxon>
        <taxon>Tracheophyta</taxon>
        <taxon>Spermatophyta</taxon>
        <taxon>Magnoliopsida</taxon>
        <taxon>Liliopsida</taxon>
        <taxon>Poales</taxon>
        <taxon>Poaceae</taxon>
        <taxon>PACMAD clade</taxon>
        <taxon>Panicoideae</taxon>
        <taxon>Panicodae</taxon>
        <taxon>Paniceae</taxon>
        <taxon>Cenchrinae</taxon>
        <taxon>Setaria</taxon>
    </lineage>
</organism>
<feature type="compositionally biased region" description="Pro residues" evidence="1">
    <location>
        <begin position="46"/>
        <end position="56"/>
    </location>
</feature>
<dbReference type="AlphaFoldDB" id="A0A4U6WN72"/>
<dbReference type="EMBL" id="CM016552">
    <property type="protein sequence ID" value="TKW40057.1"/>
    <property type="molecule type" value="Genomic_DNA"/>
</dbReference>
<dbReference type="Proteomes" id="UP000298652">
    <property type="component" value="Chromosome 1"/>
</dbReference>
<gene>
    <name evidence="2" type="ORF">SEVIR_1G220801v2</name>
</gene>
<reference evidence="2" key="1">
    <citation type="submission" date="2019-03" db="EMBL/GenBank/DDBJ databases">
        <title>WGS assembly of Setaria viridis.</title>
        <authorList>
            <person name="Huang P."/>
            <person name="Jenkins J."/>
            <person name="Grimwood J."/>
            <person name="Barry K."/>
            <person name="Healey A."/>
            <person name="Mamidi S."/>
            <person name="Sreedasyam A."/>
            <person name="Shu S."/>
            <person name="Feldman M."/>
            <person name="Wu J."/>
            <person name="Yu Y."/>
            <person name="Chen C."/>
            <person name="Johnson J."/>
            <person name="Rokhsar D."/>
            <person name="Baxter I."/>
            <person name="Schmutz J."/>
            <person name="Brutnell T."/>
            <person name="Kellogg E."/>
        </authorList>
    </citation>
    <scope>NUCLEOTIDE SEQUENCE [LARGE SCALE GENOMIC DNA]</scope>
</reference>
<evidence type="ECO:0000313" key="3">
    <source>
        <dbReference type="Proteomes" id="UP000298652"/>
    </source>
</evidence>
<feature type="region of interest" description="Disordered" evidence="1">
    <location>
        <begin position="43"/>
        <end position="65"/>
    </location>
</feature>
<name>A0A4U6WN72_SETVI</name>
<feature type="region of interest" description="Disordered" evidence="1">
    <location>
        <begin position="102"/>
        <end position="158"/>
    </location>
</feature>
<evidence type="ECO:0000256" key="1">
    <source>
        <dbReference type="SAM" id="MobiDB-lite"/>
    </source>
</evidence>
<accession>A0A4U6WN72</accession>
<evidence type="ECO:0000313" key="2">
    <source>
        <dbReference type="EMBL" id="TKW40057.1"/>
    </source>
</evidence>
<protein>
    <submittedName>
        <fullName evidence="2">Uncharacterized protein</fullName>
    </submittedName>
</protein>
<proteinExistence type="predicted"/>